<keyword evidence="2" id="KW-1185">Reference proteome</keyword>
<proteinExistence type="predicted"/>
<protein>
    <submittedName>
        <fullName evidence="1">Uncharacterized protein</fullName>
    </submittedName>
</protein>
<reference evidence="1 2" key="1">
    <citation type="submission" date="2024-09" db="EMBL/GenBank/DDBJ databases">
        <authorList>
            <person name="Sun Q."/>
            <person name="Mori K."/>
        </authorList>
    </citation>
    <scope>NUCLEOTIDE SEQUENCE [LARGE SCALE GENOMIC DNA]</scope>
    <source>
        <strain evidence="1 2">TBRC 0563</strain>
    </source>
</reference>
<dbReference type="Proteomes" id="UP001589627">
    <property type="component" value="Unassembled WGS sequence"/>
</dbReference>
<evidence type="ECO:0000313" key="2">
    <source>
        <dbReference type="Proteomes" id="UP001589627"/>
    </source>
</evidence>
<evidence type="ECO:0000313" key="1">
    <source>
        <dbReference type="EMBL" id="MFB9836708.1"/>
    </source>
</evidence>
<name>A0ABV5YNT2_9ACTN</name>
<dbReference type="InterPro" id="IPR008930">
    <property type="entry name" value="Terpenoid_cyclase/PrenylTrfase"/>
</dbReference>
<comment type="caution">
    <text evidence="1">The sequence shown here is derived from an EMBL/GenBank/DDBJ whole genome shotgun (WGS) entry which is preliminary data.</text>
</comment>
<dbReference type="EMBL" id="JBHLZP010000303">
    <property type="protein sequence ID" value="MFB9836708.1"/>
    <property type="molecule type" value="Genomic_DNA"/>
</dbReference>
<accession>A0ABV5YNT2</accession>
<sequence>MTGIRWATGTDADLKAEVEELVAGLVAEPWGQVSPSVYETGRLVALSPWLAGHDRRVDYLLRAQRPDGGWGSPEPGYALVPTLSATDALLAILRPDAVGVEAVGAAAGLRMLFRWLRGPAALTRADLPDLPAIELIVPSLIRSINRHLDALGDTPPCEAWWPGGERLAPPAGVDGALLDVISDRLGAGGDLPQKLLHALEVVPDAVRGHRAIRPEATGT</sequence>
<dbReference type="SUPFAM" id="SSF48239">
    <property type="entry name" value="Terpenoid cyclases/Protein prenyltransferases"/>
    <property type="match status" value="1"/>
</dbReference>
<feature type="non-terminal residue" evidence="1">
    <location>
        <position position="219"/>
    </location>
</feature>
<organism evidence="1 2">
    <name type="scientific">Actinoallomurus acaciae</name>
    <dbReference type="NCBI Taxonomy" id="502577"/>
    <lineage>
        <taxon>Bacteria</taxon>
        <taxon>Bacillati</taxon>
        <taxon>Actinomycetota</taxon>
        <taxon>Actinomycetes</taxon>
        <taxon>Streptosporangiales</taxon>
        <taxon>Thermomonosporaceae</taxon>
        <taxon>Actinoallomurus</taxon>
    </lineage>
</organism>
<gene>
    <name evidence="1" type="ORF">ACFFNX_31495</name>
</gene>